<dbReference type="InterPro" id="IPR004864">
    <property type="entry name" value="LEA_2"/>
</dbReference>
<accession>A0A399M367</accession>
<dbReference type="Pfam" id="PF03168">
    <property type="entry name" value="LEA_2"/>
    <property type="match status" value="1"/>
</dbReference>
<evidence type="ECO:0000259" key="1">
    <source>
        <dbReference type="SMART" id="SM00769"/>
    </source>
</evidence>
<gene>
    <name evidence="2" type="ORF">D0894_17475</name>
</gene>
<dbReference type="Gene3D" id="2.60.40.1820">
    <property type="match status" value="1"/>
</dbReference>
<dbReference type="AlphaFoldDB" id="A0A399M367"/>
<dbReference type="InterPro" id="IPR013990">
    <property type="entry name" value="WHy-dom"/>
</dbReference>
<comment type="caution">
    <text evidence="2">The sequence shown here is derived from an EMBL/GenBank/DDBJ whole genome shotgun (WGS) entry which is preliminary data.</text>
</comment>
<proteinExistence type="predicted"/>
<dbReference type="SUPFAM" id="SSF117070">
    <property type="entry name" value="LEA14-like"/>
    <property type="match status" value="1"/>
</dbReference>
<dbReference type="Proteomes" id="UP000265875">
    <property type="component" value="Unassembled WGS sequence"/>
</dbReference>
<protein>
    <recommendedName>
        <fullName evidence="1">Water stress and hypersensitive response domain-containing protein</fullName>
    </recommendedName>
</protein>
<dbReference type="EMBL" id="QWLL01000043">
    <property type="protein sequence ID" value="RII76191.1"/>
    <property type="molecule type" value="Genomic_DNA"/>
</dbReference>
<evidence type="ECO:0000313" key="3">
    <source>
        <dbReference type="Proteomes" id="UP000265875"/>
    </source>
</evidence>
<dbReference type="RefSeq" id="WP_119370720.1">
    <property type="nucleotide sequence ID" value="NZ_JAEHTA010000013.1"/>
</dbReference>
<organism evidence="2 3">
    <name type="scientific">Pseudomonas monteilii</name>
    <dbReference type="NCBI Taxonomy" id="76759"/>
    <lineage>
        <taxon>Bacteria</taxon>
        <taxon>Pseudomonadati</taxon>
        <taxon>Pseudomonadota</taxon>
        <taxon>Gammaproteobacteria</taxon>
        <taxon>Pseudomonadales</taxon>
        <taxon>Pseudomonadaceae</taxon>
        <taxon>Pseudomonas</taxon>
    </lineage>
</organism>
<feature type="domain" description="Water stress and hypersensitive response" evidence="1">
    <location>
        <begin position="35"/>
        <end position="157"/>
    </location>
</feature>
<name>A0A399M367_9PSED</name>
<dbReference type="GO" id="GO:0009269">
    <property type="term" value="P:response to desiccation"/>
    <property type="evidence" value="ECO:0007669"/>
    <property type="project" value="InterPro"/>
</dbReference>
<reference evidence="2 3" key="1">
    <citation type="submission" date="2018-08" db="EMBL/GenBank/DDBJ databases">
        <title>Draft genome sequence of the cyanotroph, Pseudomonas monteilii BCN3.</title>
        <authorList>
            <person name="Jones L.B."/>
            <person name="Kunz D.A."/>
        </authorList>
    </citation>
    <scope>NUCLEOTIDE SEQUENCE [LARGE SCALE GENOMIC DNA]</scope>
    <source>
        <strain evidence="2 3">BCN3</strain>
    </source>
</reference>
<sequence length="162" mass="17762">MTARLYRFTRLMLVLLMAYGLNACALFQPRDPVTISVIGIEPLPGQELELELRMAVKMRVQNPNESPIDYNGIALNLEVNGQPLAAGVSDQQGHIGRYDEAVIVVPVSITAFSFLRQAYGLGKVDSLQGLPYKLRGKLAGGLLGTVRFTDEGKLDLPKGAYW</sequence>
<dbReference type="SMART" id="SM00769">
    <property type="entry name" value="WHy"/>
    <property type="match status" value="1"/>
</dbReference>
<evidence type="ECO:0000313" key="2">
    <source>
        <dbReference type="EMBL" id="RII76191.1"/>
    </source>
</evidence>